<accession>A0A917GUG6</accession>
<evidence type="ECO:0000256" key="1">
    <source>
        <dbReference type="ARBA" id="ARBA00023015"/>
    </source>
</evidence>
<dbReference type="RefSeq" id="WP_229741719.1">
    <property type="nucleotide sequence ID" value="NZ_BMEQ01000008.1"/>
</dbReference>
<evidence type="ECO:0000256" key="3">
    <source>
        <dbReference type="SAM" id="MobiDB-lite"/>
    </source>
</evidence>
<dbReference type="AlphaFoldDB" id="A0A917GUG6"/>
<feature type="compositionally biased region" description="Basic and acidic residues" evidence="3">
    <location>
        <begin position="15"/>
        <end position="24"/>
    </location>
</feature>
<feature type="domain" description="HTH deoR-type" evidence="4">
    <location>
        <begin position="20"/>
        <end position="80"/>
    </location>
</feature>
<dbReference type="GO" id="GO:0003700">
    <property type="term" value="F:DNA-binding transcription factor activity"/>
    <property type="evidence" value="ECO:0007669"/>
    <property type="project" value="InterPro"/>
</dbReference>
<protein>
    <recommendedName>
        <fullName evidence="4">HTH deoR-type domain-containing protein</fullName>
    </recommendedName>
</protein>
<dbReference type="Pfam" id="PF12802">
    <property type="entry name" value="MarR_2"/>
    <property type="match status" value="1"/>
</dbReference>
<gene>
    <name evidence="5" type="ORF">GCM10011374_19740</name>
</gene>
<dbReference type="InterPro" id="IPR001034">
    <property type="entry name" value="DeoR_HTH"/>
</dbReference>
<dbReference type="InterPro" id="IPR036390">
    <property type="entry name" value="WH_DNA-bd_sf"/>
</dbReference>
<dbReference type="InterPro" id="IPR011991">
    <property type="entry name" value="ArsR-like_HTH"/>
</dbReference>
<feature type="region of interest" description="Disordered" evidence="3">
    <location>
        <begin position="236"/>
        <end position="273"/>
    </location>
</feature>
<feature type="region of interest" description="Disordered" evidence="3">
    <location>
        <begin position="1"/>
        <end position="25"/>
    </location>
</feature>
<feature type="compositionally biased region" description="Low complexity" evidence="3">
    <location>
        <begin position="242"/>
        <end position="257"/>
    </location>
</feature>
<dbReference type="SUPFAM" id="SSF46785">
    <property type="entry name" value="Winged helix' DNA-binding domain"/>
    <property type="match status" value="1"/>
</dbReference>
<keyword evidence="2" id="KW-0804">Transcription</keyword>
<organism evidence="5 6">
    <name type="scientific">Kocuria dechangensis</name>
    <dbReference type="NCBI Taxonomy" id="1176249"/>
    <lineage>
        <taxon>Bacteria</taxon>
        <taxon>Bacillati</taxon>
        <taxon>Actinomycetota</taxon>
        <taxon>Actinomycetes</taxon>
        <taxon>Micrococcales</taxon>
        <taxon>Micrococcaceae</taxon>
        <taxon>Kocuria</taxon>
    </lineage>
</organism>
<dbReference type="PANTHER" id="PTHR30363:SF28">
    <property type="entry name" value="TRANSCRIPTIONAL REGULATORY PROTEIN-RELATED"/>
    <property type="match status" value="1"/>
</dbReference>
<dbReference type="Proteomes" id="UP000638848">
    <property type="component" value="Unassembled WGS sequence"/>
</dbReference>
<dbReference type="CDD" id="cd00090">
    <property type="entry name" value="HTH_ARSR"/>
    <property type="match status" value="1"/>
</dbReference>
<comment type="caution">
    <text evidence="5">The sequence shown here is derived from an EMBL/GenBank/DDBJ whole genome shotgun (WGS) entry which is preliminary data.</text>
</comment>
<name>A0A917GUG6_9MICC</name>
<evidence type="ECO:0000259" key="4">
    <source>
        <dbReference type="PROSITE" id="PS51000"/>
    </source>
</evidence>
<dbReference type="PANTHER" id="PTHR30363">
    <property type="entry name" value="HTH-TYPE TRANSCRIPTIONAL REGULATOR SRLR-RELATED"/>
    <property type="match status" value="1"/>
</dbReference>
<dbReference type="InterPro" id="IPR000835">
    <property type="entry name" value="HTH_MarR-typ"/>
</dbReference>
<evidence type="ECO:0000313" key="6">
    <source>
        <dbReference type="Proteomes" id="UP000638848"/>
    </source>
</evidence>
<reference evidence="5" key="1">
    <citation type="journal article" date="2014" name="Int. J. Syst. Evol. Microbiol.">
        <title>Complete genome sequence of Corynebacterium casei LMG S-19264T (=DSM 44701T), isolated from a smear-ripened cheese.</title>
        <authorList>
            <consortium name="US DOE Joint Genome Institute (JGI-PGF)"/>
            <person name="Walter F."/>
            <person name="Albersmeier A."/>
            <person name="Kalinowski J."/>
            <person name="Ruckert C."/>
        </authorList>
    </citation>
    <scope>NUCLEOTIDE SEQUENCE</scope>
    <source>
        <strain evidence="5">CGMCC 1.12187</strain>
    </source>
</reference>
<dbReference type="InterPro" id="IPR050313">
    <property type="entry name" value="Carb_Metab_HTH_regulators"/>
</dbReference>
<dbReference type="PROSITE" id="PS51000">
    <property type="entry name" value="HTH_DEOR_2"/>
    <property type="match status" value="1"/>
</dbReference>
<keyword evidence="6" id="KW-1185">Reference proteome</keyword>
<feature type="compositionally biased region" description="Basic and acidic residues" evidence="3">
    <location>
        <begin position="258"/>
        <end position="273"/>
    </location>
</feature>
<dbReference type="InterPro" id="IPR036388">
    <property type="entry name" value="WH-like_DNA-bd_sf"/>
</dbReference>
<evidence type="ECO:0000256" key="2">
    <source>
        <dbReference type="ARBA" id="ARBA00023163"/>
    </source>
</evidence>
<proteinExistence type="predicted"/>
<sequence>MTQTTESRSRPRPGPRAEQEENTRSRVLGAVLEHGPVSAADLGEMLELTPAAVRRHLDALEQQRYIEVTMVRRPTGGAGRPARRYVVAPEGHAKLGDDYLEIATDALESIRRFAGPEALRAFIQERVDRLEEAYRPEVEAAGDDVADRLPVLVRLLSRDGFAASTNEVAIGHGERRTIVSAQLCQGHCPVRDLAARYPLFCELETELIARLLGTDVRRLSTQAAGAHVCTTHVPLARPTIRPGAGTPQAPAAGTTDQTTDHTTDHTTEEGRHD</sequence>
<evidence type="ECO:0000313" key="5">
    <source>
        <dbReference type="EMBL" id="GGG56949.1"/>
    </source>
</evidence>
<dbReference type="EMBL" id="BMEQ01000008">
    <property type="protein sequence ID" value="GGG56949.1"/>
    <property type="molecule type" value="Genomic_DNA"/>
</dbReference>
<dbReference type="Gene3D" id="1.10.10.10">
    <property type="entry name" value="Winged helix-like DNA-binding domain superfamily/Winged helix DNA-binding domain"/>
    <property type="match status" value="1"/>
</dbReference>
<reference evidence="5" key="2">
    <citation type="submission" date="2020-09" db="EMBL/GenBank/DDBJ databases">
        <authorList>
            <person name="Sun Q."/>
            <person name="Zhou Y."/>
        </authorList>
    </citation>
    <scope>NUCLEOTIDE SEQUENCE</scope>
    <source>
        <strain evidence="5">CGMCC 1.12187</strain>
    </source>
</reference>
<keyword evidence="1" id="KW-0805">Transcription regulation</keyword>